<accession>A0A0E9XG40</accession>
<evidence type="ECO:0000313" key="1">
    <source>
        <dbReference type="EMBL" id="JAI01387.1"/>
    </source>
</evidence>
<name>A0A0E9XG40_ANGAN</name>
<reference evidence="1" key="1">
    <citation type="submission" date="2014-11" db="EMBL/GenBank/DDBJ databases">
        <authorList>
            <person name="Amaro Gonzalez C."/>
        </authorList>
    </citation>
    <scope>NUCLEOTIDE SEQUENCE</scope>
</reference>
<dbReference type="EMBL" id="GBXM01007191">
    <property type="protein sequence ID" value="JAI01387.1"/>
    <property type="molecule type" value="Transcribed_RNA"/>
</dbReference>
<sequence>MWRPFRDQSPNIYQFMQHLISPGR</sequence>
<organism evidence="1">
    <name type="scientific">Anguilla anguilla</name>
    <name type="common">European freshwater eel</name>
    <name type="synonym">Muraena anguilla</name>
    <dbReference type="NCBI Taxonomy" id="7936"/>
    <lineage>
        <taxon>Eukaryota</taxon>
        <taxon>Metazoa</taxon>
        <taxon>Chordata</taxon>
        <taxon>Craniata</taxon>
        <taxon>Vertebrata</taxon>
        <taxon>Euteleostomi</taxon>
        <taxon>Actinopterygii</taxon>
        <taxon>Neopterygii</taxon>
        <taxon>Teleostei</taxon>
        <taxon>Anguilliformes</taxon>
        <taxon>Anguillidae</taxon>
        <taxon>Anguilla</taxon>
    </lineage>
</organism>
<reference evidence="1" key="2">
    <citation type="journal article" date="2015" name="Fish Shellfish Immunol.">
        <title>Early steps in the European eel (Anguilla anguilla)-Vibrio vulnificus interaction in the gills: Role of the RtxA13 toxin.</title>
        <authorList>
            <person name="Callol A."/>
            <person name="Pajuelo D."/>
            <person name="Ebbesson L."/>
            <person name="Teles M."/>
            <person name="MacKenzie S."/>
            <person name="Amaro C."/>
        </authorList>
    </citation>
    <scope>NUCLEOTIDE SEQUENCE</scope>
</reference>
<protein>
    <submittedName>
        <fullName evidence="1">Uncharacterized protein</fullName>
    </submittedName>
</protein>
<dbReference type="AlphaFoldDB" id="A0A0E9XG40"/>
<proteinExistence type="predicted"/>